<keyword evidence="2" id="KW-0732">Signal</keyword>
<reference evidence="4" key="1">
    <citation type="journal article" date="2014" name="Nat. Commun.">
        <title>Genome sequence of mungbean and insights into evolution within Vigna species.</title>
        <authorList>
            <person name="Kang Y.J."/>
            <person name="Kim S.K."/>
            <person name="Kim M.Y."/>
            <person name="Lestari P."/>
            <person name="Kim K.H."/>
            <person name="Ha B.K."/>
            <person name="Jun T.H."/>
            <person name="Hwang W.J."/>
            <person name="Lee T."/>
            <person name="Lee J."/>
            <person name="Shim S."/>
            <person name="Yoon M.Y."/>
            <person name="Jang Y.E."/>
            <person name="Han K.S."/>
            <person name="Taeprayoon P."/>
            <person name="Yoon N."/>
            <person name="Somta P."/>
            <person name="Tanya P."/>
            <person name="Kim K.S."/>
            <person name="Gwag J.G."/>
            <person name="Moon J.K."/>
            <person name="Lee Y.H."/>
            <person name="Park B.S."/>
            <person name="Bombarely A."/>
            <person name="Doyle J.J."/>
            <person name="Jackson S.A."/>
            <person name="Schafleitner R."/>
            <person name="Srinives P."/>
            <person name="Varshney R.K."/>
            <person name="Lee S.H."/>
        </authorList>
    </citation>
    <scope>NUCLEOTIDE SEQUENCE [LARGE SCALE GENOMIC DNA]</scope>
    <source>
        <strain evidence="4">cv. VC1973A</strain>
    </source>
</reference>
<dbReference type="PANTHER" id="PTHR48154">
    <property type="entry name" value="PROTEIN, PUTATIVE-RELATED"/>
    <property type="match status" value="1"/>
</dbReference>
<reference evidence="5" key="2">
    <citation type="submission" date="2025-08" db="UniProtKB">
        <authorList>
            <consortium name="RefSeq"/>
        </authorList>
    </citation>
    <scope>IDENTIFICATION</scope>
    <source>
        <tissue evidence="5">Leaf</tissue>
    </source>
</reference>
<organism evidence="4 5">
    <name type="scientific">Vigna radiata var. radiata</name>
    <name type="common">Mung bean</name>
    <name type="synonym">Phaseolus aureus</name>
    <dbReference type="NCBI Taxonomy" id="3916"/>
    <lineage>
        <taxon>Eukaryota</taxon>
        <taxon>Viridiplantae</taxon>
        <taxon>Streptophyta</taxon>
        <taxon>Embryophyta</taxon>
        <taxon>Tracheophyta</taxon>
        <taxon>Spermatophyta</taxon>
        <taxon>Magnoliopsida</taxon>
        <taxon>eudicotyledons</taxon>
        <taxon>Gunneridae</taxon>
        <taxon>Pentapetalae</taxon>
        <taxon>rosids</taxon>
        <taxon>fabids</taxon>
        <taxon>Fabales</taxon>
        <taxon>Fabaceae</taxon>
        <taxon>Papilionoideae</taxon>
        <taxon>50 kb inversion clade</taxon>
        <taxon>NPAAA clade</taxon>
        <taxon>indigoferoid/millettioid clade</taxon>
        <taxon>Phaseoleae</taxon>
        <taxon>Vigna</taxon>
    </lineage>
</organism>
<feature type="coiled-coil region" evidence="1">
    <location>
        <begin position="207"/>
        <end position="276"/>
    </location>
</feature>
<dbReference type="AlphaFoldDB" id="A0A1S3V0D1"/>
<feature type="domain" description="DUF7745" evidence="3">
    <location>
        <begin position="1"/>
        <end position="160"/>
    </location>
</feature>
<proteinExistence type="predicted"/>
<dbReference type="Proteomes" id="UP000087766">
    <property type="component" value="Chromosome 8"/>
</dbReference>
<dbReference type="RefSeq" id="XP_014511791.1">
    <property type="nucleotide sequence ID" value="XM_014656305.1"/>
</dbReference>
<keyword evidence="4" id="KW-1185">Reference proteome</keyword>
<evidence type="ECO:0000313" key="4">
    <source>
        <dbReference type="Proteomes" id="UP000087766"/>
    </source>
</evidence>
<evidence type="ECO:0000256" key="1">
    <source>
        <dbReference type="SAM" id="Coils"/>
    </source>
</evidence>
<dbReference type="OrthoDB" id="1396996at2759"/>
<protein>
    <submittedName>
        <fullName evidence="5">Uncharacterized protein LOC106770498</fullName>
    </submittedName>
</protein>
<sequence>MDVLALLLYGVMLFPNVQNFIDNASINAFVGYKDRSKNPVTVVLAEVYGTLNHCYEKKGGQMLCCLPVLYVWFVSRVIENALNATCPVDELLQCKPNMKGTNEWAQLCANLNVEQIKWNVLWMQRSQIIYYCGRYPNVPLMGIQCCINYNLVLAQRQFGMLGGNVVRAERDPRPWAVDERIPYNHWIAERVKTVRLPFELISLNLDCEEQHQKAEDEEVQLLKAELERMKLENIKLTVEISERVMKQMCDEFKKDKEKALEDLHKIHIRVDDAEQQAKAAVTKLKKERWHRAEAE</sequence>
<dbReference type="InterPro" id="IPR056647">
    <property type="entry name" value="DUF7745"/>
</dbReference>
<dbReference type="PANTHER" id="PTHR48154:SF1">
    <property type="entry name" value="PROTEIN, PUTATIVE-RELATED"/>
    <property type="match status" value="1"/>
</dbReference>
<feature type="chain" id="PRO_5010168309" evidence="2">
    <location>
        <begin position="20"/>
        <end position="295"/>
    </location>
</feature>
<evidence type="ECO:0000256" key="2">
    <source>
        <dbReference type="SAM" id="SignalP"/>
    </source>
</evidence>
<accession>A0A1S3V0D1</accession>
<evidence type="ECO:0000259" key="3">
    <source>
        <dbReference type="Pfam" id="PF24924"/>
    </source>
</evidence>
<name>A0A1S3V0D1_VIGRR</name>
<dbReference type="GeneID" id="106770498"/>
<dbReference type="Pfam" id="PF24924">
    <property type="entry name" value="DUF7745"/>
    <property type="match status" value="1"/>
</dbReference>
<keyword evidence="1" id="KW-0175">Coiled coil</keyword>
<gene>
    <name evidence="5" type="primary">LOC106770498</name>
</gene>
<feature type="signal peptide" evidence="2">
    <location>
        <begin position="1"/>
        <end position="19"/>
    </location>
</feature>
<evidence type="ECO:0000313" key="5">
    <source>
        <dbReference type="RefSeq" id="XP_014511791.1"/>
    </source>
</evidence>
<dbReference type="KEGG" id="vra:106770498"/>